<name>A0A161LFS4_9BACT</name>
<keyword evidence="6" id="KW-1185">Reference proteome</keyword>
<dbReference type="RefSeq" id="WP_068705778.1">
    <property type="nucleotide sequence ID" value="NZ_BDCR01000004.1"/>
</dbReference>
<evidence type="ECO:0000256" key="1">
    <source>
        <dbReference type="ARBA" id="ARBA00023015"/>
    </source>
</evidence>
<proteinExistence type="predicted"/>
<dbReference type="PROSITE" id="PS01124">
    <property type="entry name" value="HTH_ARAC_FAMILY_2"/>
    <property type="match status" value="1"/>
</dbReference>
<keyword evidence="3" id="KW-0804">Transcription</keyword>
<evidence type="ECO:0000313" key="5">
    <source>
        <dbReference type="EMBL" id="GAT64045.1"/>
    </source>
</evidence>
<dbReference type="Proteomes" id="UP000076586">
    <property type="component" value="Unassembled WGS sequence"/>
</dbReference>
<dbReference type="SMART" id="SM00342">
    <property type="entry name" value="HTH_ARAC"/>
    <property type="match status" value="1"/>
</dbReference>
<gene>
    <name evidence="5" type="ORF">PJIAN_4588</name>
</gene>
<dbReference type="GO" id="GO:0003700">
    <property type="term" value="F:DNA-binding transcription factor activity"/>
    <property type="evidence" value="ECO:0007669"/>
    <property type="project" value="InterPro"/>
</dbReference>
<keyword evidence="2" id="KW-0238">DNA-binding</keyword>
<dbReference type="GO" id="GO:0043565">
    <property type="term" value="F:sequence-specific DNA binding"/>
    <property type="evidence" value="ECO:0007669"/>
    <property type="project" value="InterPro"/>
</dbReference>
<organism evidence="5 6">
    <name type="scientific">Paludibacter jiangxiensis</name>
    <dbReference type="NCBI Taxonomy" id="681398"/>
    <lineage>
        <taxon>Bacteria</taxon>
        <taxon>Pseudomonadati</taxon>
        <taxon>Bacteroidota</taxon>
        <taxon>Bacteroidia</taxon>
        <taxon>Bacteroidales</taxon>
        <taxon>Paludibacteraceae</taxon>
        <taxon>Paludibacter</taxon>
    </lineage>
</organism>
<dbReference type="PANTHER" id="PTHR43280">
    <property type="entry name" value="ARAC-FAMILY TRANSCRIPTIONAL REGULATOR"/>
    <property type="match status" value="1"/>
</dbReference>
<dbReference type="EMBL" id="BDCR01000004">
    <property type="protein sequence ID" value="GAT64045.1"/>
    <property type="molecule type" value="Genomic_DNA"/>
</dbReference>
<evidence type="ECO:0000259" key="4">
    <source>
        <dbReference type="PROSITE" id="PS01124"/>
    </source>
</evidence>
<evidence type="ECO:0000256" key="2">
    <source>
        <dbReference type="ARBA" id="ARBA00023125"/>
    </source>
</evidence>
<dbReference type="AlphaFoldDB" id="A0A161LFS4"/>
<dbReference type="OrthoDB" id="2600165at2"/>
<dbReference type="Gene3D" id="1.10.10.60">
    <property type="entry name" value="Homeodomain-like"/>
    <property type="match status" value="2"/>
</dbReference>
<accession>A0A161LFS4</accession>
<dbReference type="PANTHER" id="PTHR43280:SF32">
    <property type="entry name" value="TRANSCRIPTIONAL REGULATORY PROTEIN"/>
    <property type="match status" value="1"/>
</dbReference>
<evidence type="ECO:0000313" key="6">
    <source>
        <dbReference type="Proteomes" id="UP000076586"/>
    </source>
</evidence>
<reference evidence="6" key="2">
    <citation type="journal article" date="2017" name="Genome Announc.">
        <title>Draft genome sequence of Paludibacter jiangxiensis NM7(T), a propionate-producing fermentative bacterium.</title>
        <authorList>
            <person name="Qiu Y.-L."/>
            <person name="Tourlousse D.M."/>
            <person name="Matsuura N."/>
            <person name="Ohashi A."/>
            <person name="Sekiguchi Y."/>
        </authorList>
    </citation>
    <scope>NUCLEOTIDE SEQUENCE [LARGE SCALE GENOMIC DNA]</scope>
    <source>
        <strain evidence="6">NM7</strain>
    </source>
</reference>
<comment type="caution">
    <text evidence="5">The sequence shown here is derived from an EMBL/GenBank/DDBJ whole genome shotgun (WGS) entry which is preliminary data.</text>
</comment>
<reference evidence="6" key="1">
    <citation type="submission" date="2016-04" db="EMBL/GenBank/DDBJ databases">
        <title>Draft genome sequence of Paludibacter jiangxiensis strain NM7.</title>
        <authorList>
            <person name="Qiu Y."/>
            <person name="Matsuura N."/>
            <person name="Ohashi A."/>
            <person name="Tourlousse M.D."/>
            <person name="Sekiguchi Y."/>
        </authorList>
    </citation>
    <scope>NUCLEOTIDE SEQUENCE [LARGE SCALE GENOMIC DNA]</scope>
    <source>
        <strain evidence="6">NM7</strain>
    </source>
</reference>
<feature type="domain" description="HTH araC/xylS-type" evidence="4">
    <location>
        <begin position="198"/>
        <end position="299"/>
    </location>
</feature>
<evidence type="ECO:0000256" key="3">
    <source>
        <dbReference type="ARBA" id="ARBA00023163"/>
    </source>
</evidence>
<protein>
    <submittedName>
        <fullName evidence="5">Helix-turn-helix domain-containing protein</fullName>
    </submittedName>
</protein>
<dbReference type="PRINTS" id="PR00032">
    <property type="entry name" value="HTHARAC"/>
</dbReference>
<sequence>MEDIYRLETVTDYNNLLGVETKYPLVSVIDLSTTQSSNKSYTHLNFGIYAIYFKEAICGQMIYGRNSYDYQEGTLLFISPGQVVKIIKNEQVTVRKGWVLIFHPDLIHGTNLGKHINDYNFFSYEVNEALHISENERKIFFECLSKISYEIDQRIDKYSRKLIVSNIQLLLDYCVRFYDRQFITRESINKGIIEKFEKLMLDYFRSTNPQQDGLPSVGYFADKLNLSSNYFGELVKKETGKTAQEYIHLKIIDRAKNRILEDSKSISEIAYELGFKYPQHFTRMFKKSTGYSPNEYRLLN</sequence>
<keyword evidence="1" id="KW-0805">Transcription regulation</keyword>
<dbReference type="InterPro" id="IPR020449">
    <property type="entry name" value="Tscrpt_reg_AraC-type_HTH"/>
</dbReference>
<dbReference type="InterPro" id="IPR009057">
    <property type="entry name" value="Homeodomain-like_sf"/>
</dbReference>
<dbReference type="Pfam" id="PF12833">
    <property type="entry name" value="HTH_18"/>
    <property type="match status" value="1"/>
</dbReference>
<dbReference type="SUPFAM" id="SSF46689">
    <property type="entry name" value="Homeodomain-like"/>
    <property type="match status" value="1"/>
</dbReference>
<dbReference type="InterPro" id="IPR018060">
    <property type="entry name" value="HTH_AraC"/>
</dbReference>
<dbReference type="STRING" id="681398.PJIAN_4588"/>